<proteinExistence type="predicted"/>
<dbReference type="PANTHER" id="PTHR22642">
    <property type="entry name" value="IMIDAZOLONEPROPIONASE"/>
    <property type="match status" value="1"/>
</dbReference>
<dbReference type="GO" id="GO:0016810">
    <property type="term" value="F:hydrolase activity, acting on carbon-nitrogen (but not peptide) bonds"/>
    <property type="evidence" value="ECO:0007669"/>
    <property type="project" value="InterPro"/>
</dbReference>
<feature type="domain" description="Amidohydrolase 3" evidence="1">
    <location>
        <begin position="62"/>
        <end position="523"/>
    </location>
</feature>
<dbReference type="Gene3D" id="3.10.310.70">
    <property type="match status" value="1"/>
</dbReference>
<dbReference type="InterPro" id="IPR011059">
    <property type="entry name" value="Metal-dep_hydrolase_composite"/>
</dbReference>
<dbReference type="PANTHER" id="PTHR22642:SF2">
    <property type="entry name" value="PROTEIN LONG AFTER FAR-RED 3"/>
    <property type="match status" value="1"/>
</dbReference>
<dbReference type="InterPro" id="IPR013108">
    <property type="entry name" value="Amidohydro_3"/>
</dbReference>
<dbReference type="EMBL" id="CAFABK010000032">
    <property type="protein sequence ID" value="CAB4830389.1"/>
    <property type="molecule type" value="Genomic_DNA"/>
</dbReference>
<dbReference type="Gene3D" id="2.30.40.10">
    <property type="entry name" value="Urease, subunit C, domain 1"/>
    <property type="match status" value="1"/>
</dbReference>
<reference evidence="2" key="1">
    <citation type="submission" date="2020-05" db="EMBL/GenBank/DDBJ databases">
        <authorList>
            <person name="Chiriac C."/>
            <person name="Salcher M."/>
            <person name="Ghai R."/>
            <person name="Kavagutti S V."/>
        </authorList>
    </citation>
    <scope>NUCLEOTIDE SEQUENCE</scope>
</reference>
<dbReference type="InterPro" id="IPR032466">
    <property type="entry name" value="Metal_Hydrolase"/>
</dbReference>
<dbReference type="SUPFAM" id="SSF51556">
    <property type="entry name" value="Metallo-dependent hydrolases"/>
    <property type="match status" value="1"/>
</dbReference>
<dbReference type="SUPFAM" id="SSF51338">
    <property type="entry name" value="Composite domain of metallo-dependent hydrolases"/>
    <property type="match status" value="1"/>
</dbReference>
<accession>A0A6J7ADQ8</accession>
<name>A0A6J7ADQ8_9ZZZZ</name>
<dbReference type="Pfam" id="PF07969">
    <property type="entry name" value="Amidohydro_3"/>
    <property type="match status" value="1"/>
</dbReference>
<gene>
    <name evidence="2" type="ORF">UFOPK3204_00865</name>
</gene>
<organism evidence="2">
    <name type="scientific">freshwater metagenome</name>
    <dbReference type="NCBI Taxonomy" id="449393"/>
    <lineage>
        <taxon>unclassified sequences</taxon>
        <taxon>metagenomes</taxon>
        <taxon>ecological metagenomes</taxon>
    </lineage>
</organism>
<dbReference type="Gene3D" id="3.20.20.140">
    <property type="entry name" value="Metal-dependent hydrolases"/>
    <property type="match status" value="1"/>
</dbReference>
<sequence>MNREFQPPNWQANRRLLITGAVIYTPQYLFTAAAPTALLITDGIITWIGNDATTHHDYADAIVDVRGALVLPGFVDAHVHTTNTGIILMGLDLSATTSLAEALTLISAAAKTARGGVLIGHGWDETRWPESRAPTRTEVDRATWGSVAYLSRIDVHSAVASSALLAALPGIEQVAGYRADGLLSRGAHHLAREKALDSIGSGQRASAHRITRSHASAHGIVSMHEMAGPTISSTDDLRELLELAVHEPGPMVTGYWGELASHGGIERAKEIGAIGVAGDLFIDGALGSRTACLRSHYEDEPTTHGAQYLMVEDVEDHVLKATEAGLQAGFHVIGDKATDIVMNGFRAAASRCGAEAIRMGAHRLEHAEMLDDDHIAAMNELCITASMQSMFDSLWGAPGGMYQQRLGSFRAAKMNRLADISSAGVLLALGSDSPVTVMDPWLAVRAATQHHQPQQRLTIDKAINAHTLSGWAAAGTLGVGQLVVGAPAHLAIWEPYELAGPILDLSSGGPKCLRTIVSGATVFDNGTLAEQ</sequence>
<dbReference type="AlphaFoldDB" id="A0A6J7ADQ8"/>
<evidence type="ECO:0000313" key="2">
    <source>
        <dbReference type="EMBL" id="CAB4830389.1"/>
    </source>
</evidence>
<evidence type="ECO:0000259" key="1">
    <source>
        <dbReference type="Pfam" id="PF07969"/>
    </source>
</evidence>
<protein>
    <submittedName>
        <fullName evidence="2">Unannotated protein</fullName>
    </submittedName>
</protein>